<reference evidence="12 13" key="1">
    <citation type="journal article" date="2012" name="Eukaryot. Cell">
        <title>Draft genome sequence of CBS 2479, the standard type strain of Trichosporon asahii.</title>
        <authorList>
            <person name="Yang R.Y."/>
            <person name="Li H.T."/>
            <person name="Zhu H."/>
            <person name="Zhou G.P."/>
            <person name="Wang M."/>
            <person name="Wang L."/>
        </authorList>
    </citation>
    <scope>NUCLEOTIDE SEQUENCE [LARGE SCALE GENOMIC DNA]</scope>
    <source>
        <strain evidence="13">ATCC 90039 / CBS 2479 / JCM 2466 / KCTC 7840 / NCYC 2677 / UAMH 7654</strain>
    </source>
</reference>
<dbReference type="HAMAP" id="MF_03152">
    <property type="entry name" value="TRM5"/>
    <property type="match status" value="1"/>
</dbReference>
<keyword evidence="7 9" id="KW-0496">Mitochondrion</keyword>
<dbReference type="EC" id="2.1.1.228" evidence="9"/>
<evidence type="ECO:0000256" key="10">
    <source>
        <dbReference type="SAM" id="MobiDB-lite"/>
    </source>
</evidence>
<organism evidence="12 13">
    <name type="scientific">Trichosporon asahii var. asahii (strain ATCC 90039 / CBS 2479 / JCM 2466 / KCTC 7840 / NBRC 103889/ NCYC 2677 / UAMH 7654)</name>
    <name type="common">Yeast</name>
    <dbReference type="NCBI Taxonomy" id="1186058"/>
    <lineage>
        <taxon>Eukaryota</taxon>
        <taxon>Fungi</taxon>
        <taxon>Dikarya</taxon>
        <taxon>Basidiomycota</taxon>
        <taxon>Agaricomycotina</taxon>
        <taxon>Tremellomycetes</taxon>
        <taxon>Trichosporonales</taxon>
        <taxon>Trichosporonaceae</taxon>
        <taxon>Trichosporon</taxon>
    </lineage>
</organism>
<comment type="similarity">
    <text evidence="9">Belongs to the TRM5 / TYW2 family.</text>
</comment>
<gene>
    <name evidence="9" type="primary">TRM5</name>
    <name evidence="12" type="ORF">A1Q1_03683</name>
</gene>
<evidence type="ECO:0000313" key="12">
    <source>
        <dbReference type="EMBL" id="EJT52551.1"/>
    </source>
</evidence>
<dbReference type="GO" id="GO:0005634">
    <property type="term" value="C:nucleus"/>
    <property type="evidence" value="ECO:0007669"/>
    <property type="project" value="UniProtKB-SubCell"/>
</dbReference>
<dbReference type="InterPro" id="IPR030382">
    <property type="entry name" value="MeTrfase_TRM5/TYW2"/>
</dbReference>
<dbReference type="PROSITE" id="PS51684">
    <property type="entry name" value="SAM_MT_TRM5_TYW2"/>
    <property type="match status" value="1"/>
</dbReference>
<accession>J5TSL7</accession>
<dbReference type="Gene3D" id="3.40.50.150">
    <property type="entry name" value="Vaccinia Virus protein VP39"/>
    <property type="match status" value="1"/>
</dbReference>
<feature type="binding site" evidence="9">
    <location>
        <position position="381"/>
    </location>
    <ligand>
        <name>S-adenosyl-L-methionine</name>
        <dbReference type="ChEBI" id="CHEBI:59789"/>
    </ligand>
</feature>
<feature type="region of interest" description="Disordered" evidence="10">
    <location>
        <begin position="40"/>
        <end position="64"/>
    </location>
</feature>
<dbReference type="Pfam" id="PF02475">
    <property type="entry name" value="TRM5-TYW2_MTfase"/>
    <property type="match status" value="1"/>
</dbReference>
<dbReference type="OrthoDB" id="408788at2759"/>
<keyword evidence="8 9" id="KW-0539">Nucleus</keyword>
<keyword evidence="4 9" id="KW-0808">Transferase</keyword>
<proteinExistence type="inferred from homology"/>
<dbReference type="VEuPathDB" id="FungiDB:A1Q1_03683"/>
<dbReference type="SUPFAM" id="SSF53335">
    <property type="entry name" value="S-adenosyl-L-methionine-dependent methyltransferases"/>
    <property type="match status" value="1"/>
</dbReference>
<evidence type="ECO:0000256" key="4">
    <source>
        <dbReference type="ARBA" id="ARBA00022679"/>
    </source>
</evidence>
<dbReference type="InterPro" id="IPR025792">
    <property type="entry name" value="tRNA_Gua_MeTrfase_euk"/>
</dbReference>
<dbReference type="GO" id="GO:0002939">
    <property type="term" value="P:tRNA N1-guanine methylation"/>
    <property type="evidence" value="ECO:0007669"/>
    <property type="project" value="TreeGrafter"/>
</dbReference>
<dbReference type="GO" id="GO:0052906">
    <property type="term" value="F:tRNA (guanine(37)-N1)-methyltransferase activity"/>
    <property type="evidence" value="ECO:0007669"/>
    <property type="project" value="UniProtKB-UniRule"/>
</dbReference>
<keyword evidence="3 9" id="KW-0489">Methyltransferase</keyword>
<feature type="binding site" evidence="9">
    <location>
        <begin position="318"/>
        <end position="319"/>
    </location>
    <ligand>
        <name>S-adenosyl-L-methionine</name>
        <dbReference type="ChEBI" id="CHEBI:59789"/>
    </ligand>
</feature>
<dbReference type="GeneID" id="25987196"/>
<evidence type="ECO:0000256" key="1">
    <source>
        <dbReference type="ARBA" id="ARBA00009775"/>
    </source>
</evidence>
<comment type="catalytic activity">
    <reaction evidence="9">
        <text>guanosine(37) in tRNA + S-adenosyl-L-methionine = N(1)-methylguanosine(37) in tRNA + S-adenosyl-L-homocysteine + H(+)</text>
        <dbReference type="Rhea" id="RHEA:36899"/>
        <dbReference type="Rhea" id="RHEA-COMP:10145"/>
        <dbReference type="Rhea" id="RHEA-COMP:10147"/>
        <dbReference type="ChEBI" id="CHEBI:15378"/>
        <dbReference type="ChEBI" id="CHEBI:57856"/>
        <dbReference type="ChEBI" id="CHEBI:59789"/>
        <dbReference type="ChEBI" id="CHEBI:73542"/>
        <dbReference type="ChEBI" id="CHEBI:74269"/>
        <dbReference type="EC" id="2.1.1.228"/>
    </reaction>
</comment>
<evidence type="ECO:0000256" key="7">
    <source>
        <dbReference type="ARBA" id="ARBA00023128"/>
    </source>
</evidence>
<feature type="binding site" evidence="9">
    <location>
        <begin position="290"/>
        <end position="291"/>
    </location>
    <ligand>
        <name>S-adenosyl-L-methionine</name>
        <dbReference type="ChEBI" id="CHEBI:59789"/>
    </ligand>
</feature>
<dbReference type="PANTHER" id="PTHR23245">
    <property type="entry name" value="TRNA METHYLTRANSFERASE"/>
    <property type="match status" value="1"/>
</dbReference>
<dbReference type="HOGENOM" id="CLU_022610_2_3_1"/>
<comment type="subunit">
    <text evidence="9">Monomer.</text>
</comment>
<evidence type="ECO:0000256" key="5">
    <source>
        <dbReference type="ARBA" id="ARBA00022691"/>
    </source>
</evidence>
<comment type="subcellular location">
    <subcellularLocation>
        <location evidence="9">Mitochondrion matrix</location>
    </subcellularLocation>
    <subcellularLocation>
        <location evidence="9">Nucleus</location>
    </subcellularLocation>
    <subcellularLocation>
        <location evidence="9">Cytoplasm</location>
    </subcellularLocation>
    <text evidence="9">Predominantly in the mitochondria and in the nucleus.</text>
</comment>
<sequence>MFGSVRFALRFTAHHPSPRRRLLYSVRPNSLPSLSASFATSAPQAKNRMHRSVPGMSPSLRDLKPPQRFGMTELDRDQFTRDVPVLEAKIKAEEVNGVLKSLRGHVVDLPKTKSIRPDPEDPNARRIMLRVAERDALPESVRAYLDSISAELYPYSIHLGYDHWNCVLPHEEGEDIPSSYTQTGHIGELKERRRVADPIVNKLNTIHAQFRFFDMEVIAGEPNFVTQTNESGCVFEFDFSKVYWNSRLHTEHARLLSQFGKGQVVADAMAGVGPFAVPAARKGCYVLGNDLNPESYKWMTANQKRNKVESRLRTTCSDAREFIQRAPLEAWTKPFVRSEATTAREMALEGRKRKAQLEAMGLKEFPKEDPKPQTIDHFVMNLPDSALEFLDAYAGCYTPLLSVEGFDRTTVTMPLVHVHCFTRELEFADAQRDITQRAEEYLGHAVSPDSEGYNLHWVRRVAPNKDMYCLTFRLPEAVAYADK</sequence>
<evidence type="ECO:0000256" key="3">
    <source>
        <dbReference type="ARBA" id="ARBA00022603"/>
    </source>
</evidence>
<comment type="similarity">
    <text evidence="1">Belongs to the class I-like SAM-binding methyltransferase superfamily. TRM5/TYW2 family.</text>
</comment>
<dbReference type="Proteomes" id="UP000002748">
    <property type="component" value="Unassembled WGS sequence"/>
</dbReference>
<evidence type="ECO:0000256" key="6">
    <source>
        <dbReference type="ARBA" id="ARBA00022694"/>
    </source>
</evidence>
<dbReference type="PANTHER" id="PTHR23245:SF36">
    <property type="entry name" value="TRNA (GUANINE(37)-N1)-METHYLTRANSFERASE"/>
    <property type="match status" value="1"/>
</dbReference>
<dbReference type="RefSeq" id="XP_014183772.1">
    <property type="nucleotide sequence ID" value="XM_014328297.1"/>
</dbReference>
<feature type="binding site" evidence="9">
    <location>
        <position position="252"/>
    </location>
    <ligand>
        <name>S-adenosyl-L-methionine</name>
        <dbReference type="ChEBI" id="CHEBI:59789"/>
    </ligand>
</feature>
<dbReference type="InterPro" id="IPR029063">
    <property type="entry name" value="SAM-dependent_MTases_sf"/>
</dbReference>
<dbReference type="KEGG" id="tasa:A1Q1_03683"/>
<evidence type="ECO:0000256" key="8">
    <source>
        <dbReference type="ARBA" id="ARBA00023242"/>
    </source>
</evidence>
<evidence type="ECO:0000313" key="13">
    <source>
        <dbReference type="Proteomes" id="UP000002748"/>
    </source>
</evidence>
<dbReference type="InterPro" id="IPR056743">
    <property type="entry name" value="TRM5-TYW2-like_MTfase"/>
</dbReference>
<comment type="caution">
    <text evidence="12">The sequence shown here is derived from an EMBL/GenBank/DDBJ whole genome shotgun (WGS) entry which is preliminary data.</text>
</comment>
<evidence type="ECO:0000256" key="9">
    <source>
        <dbReference type="HAMAP-Rule" id="MF_03152"/>
    </source>
</evidence>
<keyword evidence="5 9" id="KW-0949">S-adenosyl-L-methionine</keyword>
<dbReference type="GO" id="GO:0005759">
    <property type="term" value="C:mitochondrial matrix"/>
    <property type="evidence" value="ECO:0007669"/>
    <property type="project" value="UniProtKB-SubCell"/>
</dbReference>
<dbReference type="GO" id="GO:0070901">
    <property type="term" value="P:mitochondrial tRNA methylation"/>
    <property type="evidence" value="ECO:0007669"/>
    <property type="project" value="TreeGrafter"/>
</dbReference>
<dbReference type="AlphaFoldDB" id="J5TSL7"/>
<keyword evidence="2 9" id="KW-0963">Cytoplasm</keyword>
<feature type="domain" description="SAM-dependent methyltransferase TRM5/TYW2-type" evidence="11">
    <location>
        <begin position="155"/>
        <end position="476"/>
    </location>
</feature>
<evidence type="ECO:0000259" key="11">
    <source>
        <dbReference type="PROSITE" id="PS51684"/>
    </source>
</evidence>
<keyword evidence="6 9" id="KW-0819">tRNA processing</keyword>
<evidence type="ECO:0000256" key="2">
    <source>
        <dbReference type="ARBA" id="ARBA00022490"/>
    </source>
</evidence>
<dbReference type="EMBL" id="ALBS01000023">
    <property type="protein sequence ID" value="EJT52551.1"/>
    <property type="molecule type" value="Genomic_DNA"/>
</dbReference>
<protein>
    <recommendedName>
        <fullName evidence="9">tRNA (guanine(37)-N1)-methyltransferase</fullName>
        <ecNumber evidence="9">2.1.1.228</ecNumber>
    </recommendedName>
    <alternativeName>
        <fullName evidence="9">M1G-methyltransferase</fullName>
    </alternativeName>
    <alternativeName>
        <fullName evidence="9">tRNA [GM37] methyltransferase</fullName>
    </alternativeName>
    <alternativeName>
        <fullName evidence="9">tRNA methyltransferase 5</fullName>
    </alternativeName>
</protein>
<comment type="function">
    <text evidence="9">Specifically methylates the N1 position of guanosine-37 in various cytoplasmic and mitochondrial tRNAs. Methylation is not dependent on the nature of the nucleoside 5' of the target nucleoside. This is the first step in the biosynthesis of wybutosine (yW), a modified base adjacent to the anticodon of tRNAs and required for accurate decoding.</text>
</comment>
<name>J5TSL7_TRIAS</name>